<name>A0A7V5RNP7_CALAY</name>
<keyword evidence="1" id="KW-0472">Membrane</keyword>
<accession>A0A7V5RNP7</accession>
<feature type="transmembrane region" description="Helical" evidence="1">
    <location>
        <begin position="163"/>
        <end position="179"/>
    </location>
</feature>
<evidence type="ECO:0000313" key="3">
    <source>
        <dbReference type="EMBL" id="HHM01829.1"/>
    </source>
</evidence>
<dbReference type="AlphaFoldDB" id="A0A7V5RNP7"/>
<evidence type="ECO:0000259" key="2">
    <source>
        <dbReference type="Pfam" id="PF04892"/>
    </source>
</evidence>
<feature type="transmembrane region" description="Helical" evidence="1">
    <location>
        <begin position="240"/>
        <end position="257"/>
    </location>
</feature>
<sequence>MSDGGKSPRQYRGVFLAALSAFVAYNTFLPFRFYTAWSKIRRQIGEIEPIPFRHGHQWVSLTDILGNILLFIPIGAAAWYFFYGKKGEKSKAVVWSLGYGFALSIFIEITQIFLRYRVTSIHDVLMNSLGALLGAFIAAHLYICHGRRGWAYFVAHLKKYPEALAGLLLLLYILFYQLLPFDFSFNAHSFAMKSLNPYSWLSGRQRLEDFFMLGSMALALGILSGYPLKGSRLRHILTPTLLLALFATTEAIHLLMFSRALDVYRLLALGGAFWAGRHLKHDRKRALKSALLINIVFAYVYPFEFVMGPFPEIDQVLKMLTPFYYYYKTTSIWNLWDMAHALLNGGMIAYLMGPGRRGSVLSLILIVLLESMQLILRYRIPDITDVLMATTGVLLMGLLWQTESPQARNPLTKKRTDERAPATRA</sequence>
<dbReference type="PANTHER" id="PTHR28008:SF1">
    <property type="entry name" value="DOMAIN PROTEIN, PUTATIVE (AFU_ORTHOLOGUE AFUA_3G10980)-RELATED"/>
    <property type="match status" value="1"/>
</dbReference>
<evidence type="ECO:0000256" key="1">
    <source>
        <dbReference type="SAM" id="Phobius"/>
    </source>
</evidence>
<dbReference type="EMBL" id="DRLI01000087">
    <property type="protein sequence ID" value="HHM01829.1"/>
    <property type="molecule type" value="Genomic_DNA"/>
</dbReference>
<dbReference type="Pfam" id="PF04892">
    <property type="entry name" value="VanZ"/>
    <property type="match status" value="2"/>
</dbReference>
<proteinExistence type="predicted"/>
<dbReference type="PANTHER" id="PTHR28008">
    <property type="entry name" value="DOMAIN PROTEIN, PUTATIVE (AFU_ORTHOLOGUE AFUA_3G10980)-RELATED"/>
    <property type="match status" value="1"/>
</dbReference>
<feature type="transmembrane region" description="Helical" evidence="1">
    <location>
        <begin position="94"/>
        <end position="113"/>
    </location>
</feature>
<feature type="transmembrane region" description="Helical" evidence="1">
    <location>
        <begin position="12"/>
        <end position="31"/>
    </location>
</feature>
<feature type="domain" description="VanZ-like" evidence="2">
    <location>
        <begin position="309"/>
        <end position="400"/>
    </location>
</feature>
<feature type="transmembrane region" description="Helical" evidence="1">
    <location>
        <begin position="125"/>
        <end position="143"/>
    </location>
</feature>
<reference evidence="3" key="1">
    <citation type="journal article" date="2020" name="mSystems">
        <title>Genome- and Community-Level Interaction Insights into Carbon Utilization and Element Cycling Functions of Hydrothermarchaeota in Hydrothermal Sediment.</title>
        <authorList>
            <person name="Zhou Z."/>
            <person name="Liu Y."/>
            <person name="Xu W."/>
            <person name="Pan J."/>
            <person name="Luo Z.H."/>
            <person name="Li M."/>
        </authorList>
    </citation>
    <scope>NUCLEOTIDE SEQUENCE [LARGE SCALE GENOMIC DNA]</scope>
    <source>
        <strain evidence="3">HyVt-460</strain>
    </source>
</reference>
<feature type="domain" description="VanZ-like" evidence="2">
    <location>
        <begin position="19"/>
        <end position="139"/>
    </location>
</feature>
<protein>
    <submittedName>
        <fullName evidence="3">VanZ family protein</fullName>
    </submittedName>
</protein>
<feature type="transmembrane region" description="Helical" evidence="1">
    <location>
        <begin position="64"/>
        <end position="82"/>
    </location>
</feature>
<gene>
    <name evidence="3" type="ORF">ENJ15_02370</name>
</gene>
<feature type="transmembrane region" description="Helical" evidence="1">
    <location>
        <begin position="210"/>
        <end position="228"/>
    </location>
</feature>
<feature type="transmembrane region" description="Helical" evidence="1">
    <location>
        <begin position="291"/>
        <end position="311"/>
    </location>
</feature>
<dbReference type="InterPro" id="IPR006976">
    <property type="entry name" value="VanZ-like"/>
</dbReference>
<organism evidence="3">
    <name type="scientific">Caldithrix abyssi</name>
    <dbReference type="NCBI Taxonomy" id="187145"/>
    <lineage>
        <taxon>Bacteria</taxon>
        <taxon>Pseudomonadati</taxon>
        <taxon>Calditrichota</taxon>
        <taxon>Calditrichia</taxon>
        <taxon>Calditrichales</taxon>
        <taxon>Calditrichaceae</taxon>
        <taxon>Caldithrix</taxon>
    </lineage>
</organism>
<feature type="transmembrane region" description="Helical" evidence="1">
    <location>
        <begin position="263"/>
        <end position="279"/>
    </location>
</feature>
<dbReference type="Proteomes" id="UP000885771">
    <property type="component" value="Unassembled WGS sequence"/>
</dbReference>
<keyword evidence="1" id="KW-1133">Transmembrane helix</keyword>
<keyword evidence="1" id="KW-0812">Transmembrane</keyword>
<comment type="caution">
    <text evidence="3">The sequence shown here is derived from an EMBL/GenBank/DDBJ whole genome shotgun (WGS) entry which is preliminary data.</text>
</comment>